<protein>
    <submittedName>
        <fullName evidence="3">STAS domain-containing protein</fullName>
    </submittedName>
</protein>
<evidence type="ECO:0000313" key="4">
    <source>
        <dbReference type="Proteomes" id="UP001374803"/>
    </source>
</evidence>
<dbReference type="PANTHER" id="PTHR33745">
    <property type="entry name" value="RSBT ANTAGONIST PROTEIN RSBS-RELATED"/>
    <property type="match status" value="1"/>
</dbReference>
<dbReference type="SUPFAM" id="SSF52091">
    <property type="entry name" value="SpoIIaa-like"/>
    <property type="match status" value="1"/>
</dbReference>
<organism evidence="3 4">
    <name type="scientific">Pendulispora rubella</name>
    <dbReference type="NCBI Taxonomy" id="2741070"/>
    <lineage>
        <taxon>Bacteria</taxon>
        <taxon>Pseudomonadati</taxon>
        <taxon>Myxococcota</taxon>
        <taxon>Myxococcia</taxon>
        <taxon>Myxococcales</taxon>
        <taxon>Sorangiineae</taxon>
        <taxon>Pendulisporaceae</taxon>
        <taxon>Pendulispora</taxon>
    </lineage>
</organism>
<dbReference type="EMBL" id="CP089983">
    <property type="protein sequence ID" value="WXB03841.1"/>
    <property type="molecule type" value="Genomic_DNA"/>
</dbReference>
<dbReference type="Gene3D" id="3.30.750.24">
    <property type="entry name" value="STAS domain"/>
    <property type="match status" value="1"/>
</dbReference>
<sequence length="365" mass="40527">MNDKANPAISVGGLRFEWDLDGGRVLASGNPVMSLWTETTMARFMSAIHRMVGTERLNLALYGSGEATAEAEWMQFVQPAASFEDGLRRIGGVAPLLGLGHWELVSLDRAKKELRFRTRNSWESVYQRALGVSWGSSSLAGRFAAYAKRLFGENCWADQTAFLTQGDPWDEFVARPSDRTVEGQLEALISADKATRADLDAALDRLKQEIHERKQAEERLKQEIHDRKQAEQTLLDKLEIIRRQEDSIRAMSTPILQLWEGVLALPVIGLVDNARANQMMESLLDAIVKTQARFTILDLTGVDGIDTSAADHLLKVVRAARLLGTRCVISGISPDMAQTIVGLELDLAELSSFSTLESALRYTLR</sequence>
<gene>
    <name evidence="3" type="ORF">LVJ94_43915</name>
</gene>
<accession>A0ABZ2L234</accession>
<dbReference type="Proteomes" id="UP001374803">
    <property type="component" value="Chromosome"/>
</dbReference>
<dbReference type="InterPro" id="IPR002645">
    <property type="entry name" value="STAS_dom"/>
</dbReference>
<dbReference type="CDD" id="cd07041">
    <property type="entry name" value="STAS_RsbR_RsbS_like"/>
    <property type="match status" value="1"/>
</dbReference>
<proteinExistence type="predicted"/>
<keyword evidence="4" id="KW-1185">Reference proteome</keyword>
<dbReference type="InterPro" id="IPR051932">
    <property type="entry name" value="Bact_StressResp_Reg"/>
</dbReference>
<keyword evidence="1" id="KW-0175">Coiled coil</keyword>
<dbReference type="Pfam" id="PF01740">
    <property type="entry name" value="STAS"/>
    <property type="match status" value="1"/>
</dbReference>
<evidence type="ECO:0000256" key="1">
    <source>
        <dbReference type="SAM" id="Coils"/>
    </source>
</evidence>
<evidence type="ECO:0000259" key="2">
    <source>
        <dbReference type="PROSITE" id="PS50801"/>
    </source>
</evidence>
<feature type="domain" description="STAS" evidence="2">
    <location>
        <begin position="252"/>
        <end position="363"/>
    </location>
</feature>
<evidence type="ECO:0000313" key="3">
    <source>
        <dbReference type="EMBL" id="WXB03841.1"/>
    </source>
</evidence>
<dbReference type="PROSITE" id="PS50801">
    <property type="entry name" value="STAS"/>
    <property type="match status" value="1"/>
</dbReference>
<dbReference type="InterPro" id="IPR036513">
    <property type="entry name" value="STAS_dom_sf"/>
</dbReference>
<dbReference type="RefSeq" id="WP_394833476.1">
    <property type="nucleotide sequence ID" value="NZ_CP089929.1"/>
</dbReference>
<name>A0ABZ2L234_9BACT</name>
<reference evidence="3" key="1">
    <citation type="submission" date="2021-12" db="EMBL/GenBank/DDBJ databases">
        <title>Discovery of the Pendulisporaceae a myxobacterial family with distinct sporulation behavior and unique specialized metabolism.</title>
        <authorList>
            <person name="Garcia R."/>
            <person name="Popoff A."/>
            <person name="Bader C.D."/>
            <person name="Loehr J."/>
            <person name="Walesch S."/>
            <person name="Walt C."/>
            <person name="Boldt J."/>
            <person name="Bunk B."/>
            <person name="Haeckl F.J.F.P.J."/>
            <person name="Gunesch A.P."/>
            <person name="Birkelbach J."/>
            <person name="Nuebel U."/>
            <person name="Pietschmann T."/>
            <person name="Bach T."/>
            <person name="Mueller R."/>
        </authorList>
    </citation>
    <scope>NUCLEOTIDE SEQUENCE</scope>
    <source>
        <strain evidence="3">MSr11367</strain>
    </source>
</reference>
<feature type="coiled-coil region" evidence="1">
    <location>
        <begin position="189"/>
        <end position="233"/>
    </location>
</feature>